<feature type="domain" description="Glutamate/phenylalanine/leucine/valine/L-tryptophan dehydrogenase C-terminal" evidence="6">
    <location>
        <begin position="143"/>
        <end position="349"/>
    </location>
</feature>
<feature type="binding site" evidence="5">
    <location>
        <begin position="178"/>
        <end position="183"/>
    </location>
    <ligand>
        <name>NAD(+)</name>
        <dbReference type="ChEBI" id="CHEBI:57540"/>
    </ligand>
</feature>
<keyword evidence="2" id="KW-0560">Oxidoreductase</keyword>
<evidence type="ECO:0000256" key="4">
    <source>
        <dbReference type="PIRSR" id="PIRSR000188-1"/>
    </source>
</evidence>
<evidence type="ECO:0000256" key="1">
    <source>
        <dbReference type="ARBA" id="ARBA00006382"/>
    </source>
</evidence>
<dbReference type="InterPro" id="IPR006096">
    <property type="entry name" value="Glu/Leu/Phe/Val/Trp_DH_C"/>
</dbReference>
<dbReference type="SMART" id="SM00839">
    <property type="entry name" value="ELFV_dehydrog"/>
    <property type="match status" value="1"/>
</dbReference>
<dbReference type="SUPFAM" id="SSF51735">
    <property type="entry name" value="NAD(P)-binding Rossmann-fold domains"/>
    <property type="match status" value="1"/>
</dbReference>
<feature type="active site" description="Proton donor/acceptor" evidence="4">
    <location>
        <position position="78"/>
    </location>
</feature>
<dbReference type="GO" id="GO:0006520">
    <property type="term" value="P:amino acid metabolic process"/>
    <property type="evidence" value="ECO:0007669"/>
    <property type="project" value="InterPro"/>
</dbReference>
<dbReference type="Proteomes" id="UP000306147">
    <property type="component" value="Unassembled WGS sequence"/>
</dbReference>
<comment type="caution">
    <text evidence="7">The sequence shown here is derived from an EMBL/GenBank/DDBJ whole genome shotgun (WGS) entry which is preliminary data.</text>
</comment>
<dbReference type="PANTHER" id="PTHR42722:SF1">
    <property type="entry name" value="VALINE DEHYDROGENASE"/>
    <property type="match status" value="1"/>
</dbReference>
<organism evidence="7 8">
    <name type="scientific">Sphingomonas gei</name>
    <dbReference type="NCBI Taxonomy" id="1395960"/>
    <lineage>
        <taxon>Bacteria</taxon>
        <taxon>Pseudomonadati</taxon>
        <taxon>Pseudomonadota</taxon>
        <taxon>Alphaproteobacteria</taxon>
        <taxon>Sphingomonadales</taxon>
        <taxon>Sphingomonadaceae</taxon>
        <taxon>Sphingomonas</taxon>
    </lineage>
</organism>
<dbReference type="GO" id="GO:0016639">
    <property type="term" value="F:oxidoreductase activity, acting on the CH-NH2 group of donors, NAD or NADP as acceptor"/>
    <property type="evidence" value="ECO:0007669"/>
    <property type="project" value="InterPro"/>
</dbReference>
<dbReference type="PANTHER" id="PTHR42722">
    <property type="entry name" value="LEUCINE DEHYDROGENASE"/>
    <property type="match status" value="1"/>
</dbReference>
<dbReference type="InterPro" id="IPR046346">
    <property type="entry name" value="Aminoacid_DH-like_N_sf"/>
</dbReference>
<protein>
    <submittedName>
        <fullName evidence="7">Glu/Leu/Phe/Val dehydrogenase</fullName>
    </submittedName>
</protein>
<dbReference type="AlphaFoldDB" id="A0A4S1XAP8"/>
<evidence type="ECO:0000313" key="8">
    <source>
        <dbReference type="Proteomes" id="UP000306147"/>
    </source>
</evidence>
<dbReference type="CDD" id="cd01075">
    <property type="entry name" value="NAD_bind_Leu_Phe_Val_DH"/>
    <property type="match status" value="1"/>
</dbReference>
<keyword evidence="8" id="KW-1185">Reference proteome</keyword>
<dbReference type="SUPFAM" id="SSF53223">
    <property type="entry name" value="Aminoacid dehydrogenase-like, N-terminal domain"/>
    <property type="match status" value="1"/>
</dbReference>
<evidence type="ECO:0000256" key="2">
    <source>
        <dbReference type="ARBA" id="ARBA00023002"/>
    </source>
</evidence>
<dbReference type="Pfam" id="PF00208">
    <property type="entry name" value="ELFV_dehydrog"/>
    <property type="match status" value="2"/>
</dbReference>
<keyword evidence="5" id="KW-0547">Nucleotide-binding</keyword>
<reference evidence="7 8" key="1">
    <citation type="submission" date="2019-04" db="EMBL/GenBank/DDBJ databases">
        <title>Sphingomonas psychrotolerans sp. nov., isolated from soil in the Tianshan Mountains, Xinjiang, China.</title>
        <authorList>
            <person name="Luo Y."/>
            <person name="Sheng H."/>
        </authorList>
    </citation>
    <scope>NUCLEOTIDE SEQUENCE [LARGE SCALE GENOMIC DNA]</scope>
    <source>
        <strain evidence="7 8">ZFGT-11</strain>
    </source>
</reference>
<dbReference type="Gene3D" id="3.40.50.720">
    <property type="entry name" value="NAD(P)-binding Rossmann-like Domain"/>
    <property type="match status" value="1"/>
</dbReference>
<keyword evidence="3 5" id="KW-0520">NAD</keyword>
<evidence type="ECO:0000256" key="5">
    <source>
        <dbReference type="PIRSR" id="PIRSR000188-2"/>
    </source>
</evidence>
<dbReference type="Gene3D" id="3.40.50.10860">
    <property type="entry name" value="Leucine Dehydrogenase, chain A, domain 1"/>
    <property type="match status" value="1"/>
</dbReference>
<proteinExistence type="inferred from homology"/>
<name>A0A4S1XAP8_9SPHN</name>
<dbReference type="EMBL" id="SRXT01000005">
    <property type="protein sequence ID" value="TGX52547.1"/>
    <property type="molecule type" value="Genomic_DNA"/>
</dbReference>
<dbReference type="InterPro" id="IPR036291">
    <property type="entry name" value="NAD(P)-bd_dom_sf"/>
</dbReference>
<evidence type="ECO:0000256" key="3">
    <source>
        <dbReference type="ARBA" id="ARBA00023027"/>
    </source>
</evidence>
<gene>
    <name evidence="7" type="ORF">E5A73_12885</name>
</gene>
<evidence type="ECO:0000259" key="6">
    <source>
        <dbReference type="SMART" id="SM00839"/>
    </source>
</evidence>
<comment type="similarity">
    <text evidence="1">Belongs to the Glu/Leu/Phe/Val dehydrogenases family.</text>
</comment>
<dbReference type="InterPro" id="IPR006097">
    <property type="entry name" value="Glu/Leu/Phe/Val/Trp_DH_dimer"/>
</dbReference>
<dbReference type="PIRSF" id="PIRSF000188">
    <property type="entry name" value="Phe_leu_dh"/>
    <property type="match status" value="1"/>
</dbReference>
<dbReference type="Pfam" id="PF02812">
    <property type="entry name" value="ELFV_dehydrog_N"/>
    <property type="match status" value="1"/>
</dbReference>
<sequence>MFEAVNGTNFEELVRLDEPRSGLSGVIAIHSTALGPAAGGCRLWQYPSDDAALADACRLAEGMSYKNALAGLPFGGAKAVLRLPEGPFDRDELFRAFGRAVRALDGRYVTAEDVGTRVRDMEVVGEETRHVAGRTARGGLAGGDPSPWTALGVFEAMTVAARHALGADLSELTVAVQGTGNVGGILCRMLADAGARLVLADMDPARRDRLAAIHGARIVDVADIAAAEADIFAPCALGGVLDAQSIAAMRAKLVCGAANNQLAGPEAAALLLERGIAYVPDYVANAGGIINVAAEYLGEGPLDAEARVMAIGPRVATILAQAAREGQPPSRVADRMAQDVIASAARLAA</sequence>
<dbReference type="GO" id="GO:0000166">
    <property type="term" value="F:nucleotide binding"/>
    <property type="evidence" value="ECO:0007669"/>
    <property type="project" value="UniProtKB-KW"/>
</dbReference>
<evidence type="ECO:0000313" key="7">
    <source>
        <dbReference type="EMBL" id="TGX52547.1"/>
    </source>
</evidence>
<dbReference type="OrthoDB" id="9803297at2"/>
<dbReference type="RefSeq" id="WP_135964258.1">
    <property type="nucleotide sequence ID" value="NZ_SRXT01000005.1"/>
</dbReference>
<dbReference type="InterPro" id="IPR016211">
    <property type="entry name" value="Glu/Phe/Leu/Val/Trp_DH_bac/arc"/>
</dbReference>
<accession>A0A4S1XAP8</accession>